<evidence type="ECO:0000313" key="2">
    <source>
        <dbReference type="EMBL" id="PMD19576.1"/>
    </source>
</evidence>
<accession>A0A2J6Q081</accession>
<name>A0A2J6Q081_9HELO</name>
<gene>
    <name evidence="2" type="ORF">NA56DRAFT_575268</name>
</gene>
<reference evidence="2 3" key="1">
    <citation type="submission" date="2016-05" db="EMBL/GenBank/DDBJ databases">
        <title>A degradative enzymes factory behind the ericoid mycorrhizal symbiosis.</title>
        <authorList>
            <consortium name="DOE Joint Genome Institute"/>
            <person name="Martino E."/>
            <person name="Morin E."/>
            <person name="Grelet G."/>
            <person name="Kuo A."/>
            <person name="Kohler A."/>
            <person name="Daghino S."/>
            <person name="Barry K."/>
            <person name="Choi C."/>
            <person name="Cichocki N."/>
            <person name="Clum A."/>
            <person name="Copeland A."/>
            <person name="Hainaut M."/>
            <person name="Haridas S."/>
            <person name="Labutti K."/>
            <person name="Lindquist E."/>
            <person name="Lipzen A."/>
            <person name="Khouja H.-R."/>
            <person name="Murat C."/>
            <person name="Ohm R."/>
            <person name="Olson A."/>
            <person name="Spatafora J."/>
            <person name="Veneault-Fourrey C."/>
            <person name="Henrissat B."/>
            <person name="Grigoriev I."/>
            <person name="Martin F."/>
            <person name="Perotto S."/>
        </authorList>
    </citation>
    <scope>NUCLEOTIDE SEQUENCE [LARGE SCALE GENOMIC DNA]</scope>
    <source>
        <strain evidence="2 3">UAMH 7357</strain>
    </source>
</reference>
<sequence>MSQRPPYHNLDASRSEIRLLEILGSDIPSSIVKCRQTTVSLPDRPSFAALSYVWGDPLITENIELDRVTMPVTTKPLRLWADAICINQQDFDERNAQVRLMGSIYSDANIVLSWLEPDSAE</sequence>
<dbReference type="Pfam" id="PF06985">
    <property type="entry name" value="HET"/>
    <property type="match status" value="1"/>
</dbReference>
<dbReference type="PANTHER" id="PTHR24148:SF64">
    <property type="entry name" value="HETEROKARYON INCOMPATIBILITY DOMAIN-CONTAINING PROTEIN"/>
    <property type="match status" value="1"/>
</dbReference>
<dbReference type="Proteomes" id="UP000235672">
    <property type="component" value="Unassembled WGS sequence"/>
</dbReference>
<organism evidence="2 3">
    <name type="scientific">Hyaloscypha hepaticicola</name>
    <dbReference type="NCBI Taxonomy" id="2082293"/>
    <lineage>
        <taxon>Eukaryota</taxon>
        <taxon>Fungi</taxon>
        <taxon>Dikarya</taxon>
        <taxon>Ascomycota</taxon>
        <taxon>Pezizomycotina</taxon>
        <taxon>Leotiomycetes</taxon>
        <taxon>Helotiales</taxon>
        <taxon>Hyaloscyphaceae</taxon>
        <taxon>Hyaloscypha</taxon>
    </lineage>
</organism>
<dbReference type="PANTHER" id="PTHR24148">
    <property type="entry name" value="ANKYRIN REPEAT DOMAIN-CONTAINING PROTEIN 39 HOMOLOG-RELATED"/>
    <property type="match status" value="1"/>
</dbReference>
<protein>
    <recommendedName>
        <fullName evidence="1">Heterokaryon incompatibility domain-containing protein</fullName>
    </recommendedName>
</protein>
<proteinExistence type="predicted"/>
<dbReference type="STRING" id="1745343.A0A2J6Q081"/>
<evidence type="ECO:0000313" key="3">
    <source>
        <dbReference type="Proteomes" id="UP000235672"/>
    </source>
</evidence>
<dbReference type="InterPro" id="IPR010730">
    <property type="entry name" value="HET"/>
</dbReference>
<keyword evidence="3" id="KW-1185">Reference proteome</keyword>
<feature type="domain" description="Heterokaryon incompatibility" evidence="1">
    <location>
        <begin position="47"/>
        <end position="120"/>
    </location>
</feature>
<dbReference type="OrthoDB" id="5386682at2759"/>
<dbReference type="EMBL" id="KZ613488">
    <property type="protein sequence ID" value="PMD19576.1"/>
    <property type="molecule type" value="Genomic_DNA"/>
</dbReference>
<evidence type="ECO:0000259" key="1">
    <source>
        <dbReference type="Pfam" id="PF06985"/>
    </source>
</evidence>
<dbReference type="AlphaFoldDB" id="A0A2J6Q081"/>
<dbReference type="InterPro" id="IPR052895">
    <property type="entry name" value="HetReg/Transcr_Mod"/>
</dbReference>